<dbReference type="PANTHER" id="PTHR35201">
    <property type="entry name" value="TERPENE SYNTHASE"/>
    <property type="match status" value="1"/>
</dbReference>
<comment type="cofactor">
    <cofactor evidence="2">
        <name>Mg(2+)</name>
        <dbReference type="ChEBI" id="CHEBI:18420"/>
    </cofactor>
</comment>
<dbReference type="PANTHER" id="PTHR35201:SF4">
    <property type="entry name" value="BETA-PINACENE SYNTHASE-RELATED"/>
    <property type="match status" value="1"/>
</dbReference>
<evidence type="ECO:0000256" key="1">
    <source>
        <dbReference type="ARBA" id="ARBA00023239"/>
    </source>
</evidence>
<organism evidence="4 5">
    <name type="scientific">Nonomuraea thailandensis</name>
    <dbReference type="NCBI Taxonomy" id="1188745"/>
    <lineage>
        <taxon>Bacteria</taxon>
        <taxon>Bacillati</taxon>
        <taxon>Actinomycetota</taxon>
        <taxon>Actinomycetes</taxon>
        <taxon>Streptosporangiales</taxon>
        <taxon>Streptosporangiaceae</taxon>
        <taxon>Nonomuraea</taxon>
    </lineage>
</organism>
<comment type="caution">
    <text evidence="4">The sequence shown here is derived from an EMBL/GenBank/DDBJ whole genome shotgun (WGS) entry which is preliminary data.</text>
</comment>
<protein>
    <recommendedName>
        <fullName evidence="2">Terpene synthase</fullName>
        <ecNumber evidence="2">4.2.3.-</ecNumber>
    </recommendedName>
</protein>
<dbReference type="Gene3D" id="1.10.600.10">
    <property type="entry name" value="Farnesyl Diphosphate Synthase"/>
    <property type="match status" value="1"/>
</dbReference>
<dbReference type="GO" id="GO:0010333">
    <property type="term" value="F:terpene synthase activity"/>
    <property type="evidence" value="ECO:0007669"/>
    <property type="project" value="InterPro"/>
</dbReference>
<dbReference type="InterPro" id="IPR008949">
    <property type="entry name" value="Isoprenoid_synthase_dom_sf"/>
</dbReference>
<dbReference type="RefSeq" id="WP_253739402.1">
    <property type="nucleotide sequence ID" value="NZ_BAABKA010000098.1"/>
</dbReference>
<sequence length="352" mass="38462">MTVRDQHTAFAPPQLSCPFPVSISPHAAMVQHRTEDWIRSHDVLSAAQMESFTKAAYGELAAQVYPYARLPLLQMCSDWLAWLFTIDDVVYEVDDLHAVASIPECLQILTGDSLGRTGFGYALADIRARVVAVTTLTQLRRWVRATREYLLAQAWELATRAGHQAPSLESYVTMRRLTGAMATVFALIDIATEAPVAAETWSDPAVRTIRRHAVDIVCWDNDLISWRKEATAANSVNNLVAVLVATGLSTPQAVRRIVDMRNQAIAAVAALSHDLIERQREPLTALVRGLQAWISGALAYSTHSTRYSAIPELRGPEQVHASRGTDGPDASDQRAIRSRTSTAAGAPASPSA</sequence>
<accession>A0A9X2G6A0</accession>
<gene>
    <name evidence="4" type="ORF">HD597_000051</name>
</gene>
<dbReference type="SFLD" id="SFLDS00005">
    <property type="entry name" value="Isoprenoid_Synthase_Type_I"/>
    <property type="match status" value="1"/>
</dbReference>
<keyword evidence="2" id="KW-0479">Metal-binding</keyword>
<dbReference type="InterPro" id="IPR034686">
    <property type="entry name" value="Terpene_cyclase-like_2"/>
</dbReference>
<comment type="similarity">
    <text evidence="2">Belongs to the terpene synthase family.</text>
</comment>
<reference evidence="4" key="1">
    <citation type="submission" date="2022-06" db="EMBL/GenBank/DDBJ databases">
        <title>Sequencing the genomes of 1000 actinobacteria strains.</title>
        <authorList>
            <person name="Klenk H.-P."/>
        </authorList>
    </citation>
    <scope>NUCLEOTIDE SEQUENCE</scope>
    <source>
        <strain evidence="4">DSM 46694</strain>
    </source>
</reference>
<dbReference type="SUPFAM" id="SSF48576">
    <property type="entry name" value="Terpenoid synthases"/>
    <property type="match status" value="1"/>
</dbReference>
<evidence type="ECO:0000256" key="3">
    <source>
        <dbReference type="SAM" id="MobiDB-lite"/>
    </source>
</evidence>
<evidence type="ECO:0000313" key="5">
    <source>
        <dbReference type="Proteomes" id="UP001139648"/>
    </source>
</evidence>
<name>A0A9X2G6A0_9ACTN</name>
<evidence type="ECO:0000256" key="2">
    <source>
        <dbReference type="RuleBase" id="RU366034"/>
    </source>
</evidence>
<dbReference type="EMBL" id="JAMZEB010000001">
    <property type="protein sequence ID" value="MCP2353031.1"/>
    <property type="molecule type" value="Genomic_DNA"/>
</dbReference>
<dbReference type="Pfam" id="PF19086">
    <property type="entry name" value="Terpene_syn_C_2"/>
    <property type="match status" value="1"/>
</dbReference>
<keyword evidence="1 2" id="KW-0456">Lyase</keyword>
<dbReference type="Proteomes" id="UP001139648">
    <property type="component" value="Unassembled WGS sequence"/>
</dbReference>
<proteinExistence type="inferred from homology"/>
<dbReference type="AlphaFoldDB" id="A0A9X2G6A0"/>
<feature type="region of interest" description="Disordered" evidence="3">
    <location>
        <begin position="313"/>
        <end position="352"/>
    </location>
</feature>
<dbReference type="GO" id="GO:0046872">
    <property type="term" value="F:metal ion binding"/>
    <property type="evidence" value="ECO:0007669"/>
    <property type="project" value="UniProtKB-KW"/>
</dbReference>
<dbReference type="SFLD" id="SFLDG01020">
    <property type="entry name" value="Terpene_Cyclase_Like_2"/>
    <property type="match status" value="1"/>
</dbReference>
<evidence type="ECO:0000313" key="4">
    <source>
        <dbReference type="EMBL" id="MCP2353031.1"/>
    </source>
</evidence>
<keyword evidence="2" id="KW-0460">Magnesium</keyword>
<dbReference type="EC" id="4.2.3.-" evidence="2"/>
<keyword evidence="5" id="KW-1185">Reference proteome</keyword>
<feature type="compositionally biased region" description="Low complexity" evidence="3">
    <location>
        <begin position="338"/>
        <end position="352"/>
    </location>
</feature>